<evidence type="ECO:0000256" key="3">
    <source>
        <dbReference type="ARBA" id="ARBA00022692"/>
    </source>
</evidence>
<reference evidence="7" key="1">
    <citation type="submission" date="2011-04" db="EMBL/GenBank/DDBJ databases">
        <title>Evolution of plant cell wall degrading machinery underlies the functional diversity of forest fungi.</title>
        <authorList>
            <consortium name="US DOE Joint Genome Institute (JGI-PGF)"/>
            <person name="Eastwood D.C."/>
            <person name="Floudas D."/>
            <person name="Binder M."/>
            <person name="Majcherczyk A."/>
            <person name="Schneider P."/>
            <person name="Aerts A."/>
            <person name="Asiegbu F.O."/>
            <person name="Baker S.E."/>
            <person name="Barry K."/>
            <person name="Bendiksby M."/>
            <person name="Blumentritt M."/>
            <person name="Coutinho P.M."/>
            <person name="Cullen D."/>
            <person name="Cullen D."/>
            <person name="Gathman A."/>
            <person name="Goodell B."/>
            <person name="Henrissat B."/>
            <person name="Ihrmark K."/>
            <person name="Kauserud H."/>
            <person name="Kohler A."/>
            <person name="LaButti K."/>
            <person name="Lapidus A."/>
            <person name="Lavin J.L."/>
            <person name="Lee Y.-H."/>
            <person name="Lindquist E."/>
            <person name="Lilly W."/>
            <person name="Lucas S."/>
            <person name="Morin E."/>
            <person name="Murat C."/>
            <person name="Oguiza J.A."/>
            <person name="Park J."/>
            <person name="Pisabarro A.G."/>
            <person name="Riley R."/>
            <person name="Rosling A."/>
            <person name="Salamov A."/>
            <person name="Schmidt O."/>
            <person name="Schmutz J."/>
            <person name="Skrede I."/>
            <person name="Stenlid J."/>
            <person name="Wiebenga A."/>
            <person name="Xie X."/>
            <person name="Kues U."/>
            <person name="Hibbett D.S."/>
            <person name="Hoffmeister D."/>
            <person name="Hogberg N."/>
            <person name="Martin F."/>
            <person name="Grigoriev I.V."/>
            <person name="Watkinson S.C."/>
        </authorList>
    </citation>
    <scope>NUCLEOTIDE SEQUENCE</scope>
    <source>
        <strain evidence="7">S7.9</strain>
    </source>
</reference>
<feature type="transmembrane region" description="Helical" evidence="6">
    <location>
        <begin position="183"/>
        <end position="203"/>
    </location>
</feature>
<evidence type="ECO:0000256" key="4">
    <source>
        <dbReference type="ARBA" id="ARBA00022989"/>
    </source>
</evidence>
<keyword evidence="5 6" id="KW-0472">Membrane</keyword>
<dbReference type="Proteomes" id="UP000008064">
    <property type="component" value="Unassembled WGS sequence"/>
</dbReference>
<evidence type="ECO:0000256" key="2">
    <source>
        <dbReference type="ARBA" id="ARBA00006325"/>
    </source>
</evidence>
<accession>F8P801</accession>
<dbReference type="KEGG" id="sla:SERLADRAFT_476856"/>
<dbReference type="PANTHER" id="PTHR22779">
    <property type="entry name" value="SD17342P"/>
    <property type="match status" value="1"/>
</dbReference>
<protein>
    <submittedName>
        <fullName evidence="7">Uncharacterized protein</fullName>
    </submittedName>
</protein>
<evidence type="ECO:0000256" key="1">
    <source>
        <dbReference type="ARBA" id="ARBA00004141"/>
    </source>
</evidence>
<evidence type="ECO:0000256" key="6">
    <source>
        <dbReference type="SAM" id="Phobius"/>
    </source>
</evidence>
<dbReference type="Pfam" id="PF10190">
    <property type="entry name" value="Tmemb_170"/>
    <property type="match status" value="1"/>
</dbReference>
<dbReference type="EMBL" id="GL945440">
    <property type="protein sequence ID" value="EGO20559.1"/>
    <property type="molecule type" value="Genomic_DNA"/>
</dbReference>
<keyword evidence="3 6" id="KW-0812">Transmembrane</keyword>
<sequence length="206" mass="22913">MDALVSDVIPSLHIHINNVSWPALYNPAIELGRVASSGPVQPGGSYLTNANDIFHFTLYWTLVFHIPSYLVCGVYAFLNFAFPPTPLEHHSFPLVKQPSNVSQPADHFSSHKHLPQSAATYPYSRIKPSRMNTRRSRLTFAILVLLTFFFVSLLGTILSSAIVGYILAAVYRSGKFSMSTWVPFIWAMIHGLVALLGIWPSVVDII</sequence>
<name>F8P801_SERL9</name>
<dbReference type="HOGENOM" id="CLU_071343_0_0_1"/>
<dbReference type="AlphaFoldDB" id="F8P801"/>
<evidence type="ECO:0000313" key="7">
    <source>
        <dbReference type="EMBL" id="EGO20559.1"/>
    </source>
</evidence>
<feature type="transmembrane region" description="Helical" evidence="6">
    <location>
        <begin position="58"/>
        <end position="82"/>
    </location>
</feature>
<feature type="transmembrane region" description="Helical" evidence="6">
    <location>
        <begin position="138"/>
        <end position="171"/>
    </location>
</feature>
<dbReference type="GO" id="GO:0016020">
    <property type="term" value="C:membrane"/>
    <property type="evidence" value="ECO:0007669"/>
    <property type="project" value="UniProtKB-SubCell"/>
</dbReference>
<comment type="similarity">
    <text evidence="2">Belongs to the TMEM170 family.</text>
</comment>
<dbReference type="PANTHER" id="PTHR22779:SF6">
    <property type="entry name" value="SD17342P"/>
    <property type="match status" value="1"/>
</dbReference>
<proteinExistence type="inferred from homology"/>
<dbReference type="GeneID" id="18820884"/>
<evidence type="ECO:0000256" key="5">
    <source>
        <dbReference type="ARBA" id="ARBA00023136"/>
    </source>
</evidence>
<dbReference type="OrthoDB" id="2131401at2759"/>
<organism>
    <name type="scientific">Serpula lacrymans var. lacrymans (strain S7.9)</name>
    <name type="common">Dry rot fungus</name>
    <dbReference type="NCBI Taxonomy" id="578457"/>
    <lineage>
        <taxon>Eukaryota</taxon>
        <taxon>Fungi</taxon>
        <taxon>Dikarya</taxon>
        <taxon>Basidiomycota</taxon>
        <taxon>Agaricomycotina</taxon>
        <taxon>Agaricomycetes</taxon>
        <taxon>Agaricomycetidae</taxon>
        <taxon>Boletales</taxon>
        <taxon>Coniophorineae</taxon>
        <taxon>Serpulaceae</taxon>
        <taxon>Serpula</taxon>
    </lineage>
</organism>
<comment type="subcellular location">
    <subcellularLocation>
        <location evidence="1">Membrane</location>
        <topology evidence="1">Multi-pass membrane protein</topology>
    </subcellularLocation>
</comment>
<dbReference type="RefSeq" id="XP_007322525.1">
    <property type="nucleotide sequence ID" value="XM_007322463.1"/>
</dbReference>
<dbReference type="InterPro" id="IPR019334">
    <property type="entry name" value="TMEM170A/B/YPR153W-like"/>
</dbReference>
<gene>
    <name evidence="7" type="ORF">SERLADRAFT_476856</name>
</gene>
<keyword evidence="4 6" id="KW-1133">Transmembrane helix</keyword>